<dbReference type="OrthoDB" id="5552842at2759"/>
<evidence type="ECO:0000313" key="3">
    <source>
        <dbReference type="EMBL" id="PLB34449.1"/>
    </source>
</evidence>
<dbReference type="SUPFAM" id="SSF53098">
    <property type="entry name" value="Ribonuclease H-like"/>
    <property type="match status" value="1"/>
</dbReference>
<dbReference type="RefSeq" id="XP_024668461.1">
    <property type="nucleotide sequence ID" value="XM_024816941.1"/>
</dbReference>
<keyword evidence="4" id="KW-1185">Reference proteome</keyword>
<dbReference type="PROSITE" id="PS50800">
    <property type="entry name" value="SAP"/>
    <property type="match status" value="1"/>
</dbReference>
<reference evidence="3 4" key="1">
    <citation type="submission" date="2017-12" db="EMBL/GenBank/DDBJ databases">
        <authorList>
            <consortium name="DOE Joint Genome Institute"/>
            <person name="Haridas S."/>
            <person name="Kjaerbolling I."/>
            <person name="Vesth T.C."/>
            <person name="Frisvad J.C."/>
            <person name="Nybo J.L."/>
            <person name="Theobald S."/>
            <person name="Kuo A."/>
            <person name="Bowyer P."/>
            <person name="Matsuda Y."/>
            <person name="Mondo S."/>
            <person name="Lyhne E.K."/>
            <person name="Kogle M.E."/>
            <person name="Clum A."/>
            <person name="Lipzen A."/>
            <person name="Salamov A."/>
            <person name="Ngan C.Y."/>
            <person name="Daum C."/>
            <person name="Chiniquy J."/>
            <person name="Barry K."/>
            <person name="LaButti K."/>
            <person name="Simmons B.A."/>
            <person name="Magnuson J.K."/>
            <person name="Mortensen U.H."/>
            <person name="Larsen T.O."/>
            <person name="Grigoriev I.V."/>
            <person name="Baker S.E."/>
            <person name="Andersen M.R."/>
            <person name="Nordberg H.P."/>
            <person name="Cantor M.N."/>
            <person name="Hua S.X."/>
        </authorList>
    </citation>
    <scope>NUCLEOTIDE SEQUENCE [LARGE SCALE GENOMIC DNA]</scope>
    <source>
        <strain evidence="3 4">CBS 102.13</strain>
    </source>
</reference>
<evidence type="ECO:0000313" key="4">
    <source>
        <dbReference type="Proteomes" id="UP000234585"/>
    </source>
</evidence>
<feature type="compositionally biased region" description="Low complexity" evidence="1">
    <location>
        <begin position="206"/>
        <end position="234"/>
    </location>
</feature>
<feature type="compositionally biased region" description="Basic residues" evidence="1">
    <location>
        <begin position="264"/>
        <end position="273"/>
    </location>
</feature>
<dbReference type="EMBL" id="KZ559179">
    <property type="protein sequence ID" value="PLB34449.1"/>
    <property type="molecule type" value="Genomic_DNA"/>
</dbReference>
<dbReference type="AlphaFoldDB" id="A0A2I2F1F3"/>
<dbReference type="Pfam" id="PF09159">
    <property type="entry name" value="Ydc2-catalyt"/>
    <property type="match status" value="1"/>
</dbReference>
<dbReference type="InterPro" id="IPR039197">
    <property type="entry name" value="Mrs1/Cce1"/>
</dbReference>
<name>A0A2I2F1F3_ASPCN</name>
<dbReference type="InterPro" id="IPR036397">
    <property type="entry name" value="RNaseH_sf"/>
</dbReference>
<evidence type="ECO:0000256" key="1">
    <source>
        <dbReference type="SAM" id="MobiDB-lite"/>
    </source>
</evidence>
<dbReference type="GO" id="GO:0005739">
    <property type="term" value="C:mitochondrion"/>
    <property type="evidence" value="ECO:0007669"/>
    <property type="project" value="TreeGrafter"/>
</dbReference>
<dbReference type="InterPro" id="IPR012337">
    <property type="entry name" value="RNaseH-like_sf"/>
</dbReference>
<dbReference type="InterPro" id="IPR015242">
    <property type="entry name" value="Ydc2_cat"/>
</dbReference>
<gene>
    <name evidence="3" type="ORF">BDW47DRAFT_129079</name>
</gene>
<organism evidence="3 4">
    <name type="scientific">Aspergillus candidus</name>
    <dbReference type="NCBI Taxonomy" id="41067"/>
    <lineage>
        <taxon>Eukaryota</taxon>
        <taxon>Fungi</taxon>
        <taxon>Dikarya</taxon>
        <taxon>Ascomycota</taxon>
        <taxon>Pezizomycotina</taxon>
        <taxon>Eurotiomycetes</taxon>
        <taxon>Eurotiomycetidae</taxon>
        <taxon>Eurotiales</taxon>
        <taxon>Aspergillaceae</taxon>
        <taxon>Aspergillus</taxon>
        <taxon>Aspergillus subgen. Circumdati</taxon>
    </lineage>
</organism>
<evidence type="ECO:0000259" key="2">
    <source>
        <dbReference type="PROSITE" id="PS50800"/>
    </source>
</evidence>
<dbReference type="PANTHER" id="PTHR28072:SF1">
    <property type="entry name" value="CRUCIFORM CUTTING ENDONUCLEASE 1, MITOCHONDRIAL-RELATED"/>
    <property type="match status" value="1"/>
</dbReference>
<feature type="region of interest" description="Disordered" evidence="1">
    <location>
        <begin position="192"/>
        <end position="247"/>
    </location>
</feature>
<sequence>MNTLKVTQLQRLAQATGIKSSGPKPVLAARLAAELGRVRSCSRDESQGLTRYRPTHLLIERQRFRSGGASAVQEWSLRVGVFEGMLHAVLFTLGRQLKTPPVVVGVEPRRVGRYWELVRGVSSLEHGKGVEKVKGEEGEKKKKKKSAKEGKKVKIALVGGWLEAACSSASASSASLGDISSIAASSSVTSAGHTGVASCSEPGWGASTSASASTPTPAETTTNTPTDTPTTTTTDDTRLSLQIPSTPSPALQKTITAYLAKWHGSPRTRKKTPTRSEMADGTAGGQRGDTDKDVDKEEEPNVEIESGIEIGKLDDLADCLVQGVTWLEWRAMRERVVREGVPEEFR</sequence>
<dbReference type="InterPro" id="IPR003034">
    <property type="entry name" value="SAP_dom"/>
</dbReference>
<dbReference type="GO" id="GO:0070336">
    <property type="term" value="F:flap-structured DNA binding"/>
    <property type="evidence" value="ECO:0007669"/>
    <property type="project" value="TreeGrafter"/>
</dbReference>
<protein>
    <submittedName>
        <fullName evidence="3">Mitochondrial resolvase Ydc2</fullName>
    </submittedName>
</protein>
<dbReference type="GO" id="GO:0000403">
    <property type="term" value="F:Y-form DNA binding"/>
    <property type="evidence" value="ECO:0007669"/>
    <property type="project" value="TreeGrafter"/>
</dbReference>
<accession>A0A2I2F1F3</accession>
<dbReference type="PANTHER" id="PTHR28072">
    <property type="entry name" value="CRUCIFORM CUTTING ENDONUCLEASE 1, MITOCHONDRIAL-RELATED"/>
    <property type="match status" value="1"/>
</dbReference>
<dbReference type="GO" id="GO:0004520">
    <property type="term" value="F:DNA endonuclease activity"/>
    <property type="evidence" value="ECO:0007669"/>
    <property type="project" value="TreeGrafter"/>
</dbReference>
<dbReference type="Gene3D" id="3.30.420.10">
    <property type="entry name" value="Ribonuclease H-like superfamily/Ribonuclease H"/>
    <property type="match status" value="1"/>
</dbReference>
<feature type="domain" description="SAP" evidence="2">
    <location>
        <begin position="1"/>
        <end position="35"/>
    </location>
</feature>
<dbReference type="GeneID" id="36524101"/>
<dbReference type="Proteomes" id="UP000234585">
    <property type="component" value="Unassembled WGS sequence"/>
</dbReference>
<dbReference type="GO" id="GO:0000402">
    <property type="term" value="F:crossed form four-way junction DNA binding"/>
    <property type="evidence" value="ECO:0007669"/>
    <property type="project" value="TreeGrafter"/>
</dbReference>
<proteinExistence type="predicted"/>
<dbReference type="STRING" id="41067.A0A2I2F1F3"/>
<feature type="region of interest" description="Disordered" evidence="1">
    <location>
        <begin position="263"/>
        <end position="304"/>
    </location>
</feature>